<evidence type="ECO:0000313" key="3">
    <source>
        <dbReference type="Proteomes" id="UP001558613"/>
    </source>
</evidence>
<accession>A0ABR3MML0</accession>
<keyword evidence="3" id="KW-1185">Reference proteome</keyword>
<sequence>MSRGDGLHQERNDNFLRPPAPRVTSVRSTNLTPLAPEEFITSGGPQTETRTLRKGKHRCGYAVMRPIHPPVPACHRAGVRAAKLSVISSLLLYLLQKTRQPASAGTGGEYGTVCQFRNLLPVQAFAFILLALRNSDTLDNYMFLFDGGEAKAGVLIGLKCISRMEVELLHGSKW</sequence>
<organism evidence="2 3">
    <name type="scientific">Cirrhinus molitorella</name>
    <name type="common">mud carp</name>
    <dbReference type="NCBI Taxonomy" id="172907"/>
    <lineage>
        <taxon>Eukaryota</taxon>
        <taxon>Metazoa</taxon>
        <taxon>Chordata</taxon>
        <taxon>Craniata</taxon>
        <taxon>Vertebrata</taxon>
        <taxon>Euteleostomi</taxon>
        <taxon>Actinopterygii</taxon>
        <taxon>Neopterygii</taxon>
        <taxon>Teleostei</taxon>
        <taxon>Ostariophysi</taxon>
        <taxon>Cypriniformes</taxon>
        <taxon>Cyprinidae</taxon>
        <taxon>Labeoninae</taxon>
        <taxon>Labeonini</taxon>
        <taxon>Cirrhinus</taxon>
    </lineage>
</organism>
<evidence type="ECO:0000313" key="2">
    <source>
        <dbReference type="EMBL" id="KAL1265868.1"/>
    </source>
</evidence>
<dbReference type="Proteomes" id="UP001558613">
    <property type="component" value="Unassembled WGS sequence"/>
</dbReference>
<feature type="region of interest" description="Disordered" evidence="1">
    <location>
        <begin position="1"/>
        <end position="28"/>
    </location>
</feature>
<dbReference type="EMBL" id="JAYMGO010000011">
    <property type="protein sequence ID" value="KAL1265868.1"/>
    <property type="molecule type" value="Genomic_DNA"/>
</dbReference>
<comment type="caution">
    <text evidence="2">The sequence shown here is derived from an EMBL/GenBank/DDBJ whole genome shotgun (WGS) entry which is preliminary data.</text>
</comment>
<evidence type="ECO:0000256" key="1">
    <source>
        <dbReference type="SAM" id="MobiDB-lite"/>
    </source>
</evidence>
<gene>
    <name evidence="2" type="ORF">QQF64_003895</name>
</gene>
<reference evidence="2 3" key="1">
    <citation type="submission" date="2023-09" db="EMBL/GenBank/DDBJ databases">
        <authorList>
            <person name="Wang M."/>
        </authorList>
    </citation>
    <scope>NUCLEOTIDE SEQUENCE [LARGE SCALE GENOMIC DNA]</scope>
    <source>
        <strain evidence="2">GT-2023</strain>
        <tissue evidence="2">Liver</tissue>
    </source>
</reference>
<feature type="region of interest" description="Disordered" evidence="1">
    <location>
        <begin position="34"/>
        <end position="53"/>
    </location>
</feature>
<name>A0ABR3MML0_9TELE</name>
<feature type="compositionally biased region" description="Basic and acidic residues" evidence="1">
    <location>
        <begin position="1"/>
        <end position="14"/>
    </location>
</feature>
<proteinExistence type="predicted"/>
<protein>
    <submittedName>
        <fullName evidence="2">Uncharacterized protein</fullName>
    </submittedName>
</protein>